<gene>
    <name evidence="1" type="ORF">BDY19DRAFT_896488</name>
</gene>
<organism evidence="1 2">
    <name type="scientific">Irpex rosettiformis</name>
    <dbReference type="NCBI Taxonomy" id="378272"/>
    <lineage>
        <taxon>Eukaryota</taxon>
        <taxon>Fungi</taxon>
        <taxon>Dikarya</taxon>
        <taxon>Basidiomycota</taxon>
        <taxon>Agaricomycotina</taxon>
        <taxon>Agaricomycetes</taxon>
        <taxon>Polyporales</taxon>
        <taxon>Irpicaceae</taxon>
        <taxon>Irpex</taxon>
    </lineage>
</organism>
<feature type="non-terminal residue" evidence="1">
    <location>
        <position position="1"/>
    </location>
</feature>
<accession>A0ACB8TU03</accession>
<evidence type="ECO:0000313" key="1">
    <source>
        <dbReference type="EMBL" id="KAI0085557.1"/>
    </source>
</evidence>
<name>A0ACB8TU03_9APHY</name>
<proteinExistence type="predicted"/>
<reference evidence="1" key="1">
    <citation type="journal article" date="2021" name="Environ. Microbiol.">
        <title>Gene family expansions and transcriptome signatures uncover fungal adaptations to wood decay.</title>
        <authorList>
            <person name="Hage H."/>
            <person name="Miyauchi S."/>
            <person name="Viragh M."/>
            <person name="Drula E."/>
            <person name="Min B."/>
            <person name="Chaduli D."/>
            <person name="Navarro D."/>
            <person name="Favel A."/>
            <person name="Norest M."/>
            <person name="Lesage-Meessen L."/>
            <person name="Balint B."/>
            <person name="Merenyi Z."/>
            <person name="de Eugenio L."/>
            <person name="Morin E."/>
            <person name="Martinez A.T."/>
            <person name="Baldrian P."/>
            <person name="Stursova M."/>
            <person name="Martinez M.J."/>
            <person name="Novotny C."/>
            <person name="Magnuson J.K."/>
            <person name="Spatafora J.W."/>
            <person name="Maurice S."/>
            <person name="Pangilinan J."/>
            <person name="Andreopoulos W."/>
            <person name="LaButti K."/>
            <person name="Hundley H."/>
            <person name="Na H."/>
            <person name="Kuo A."/>
            <person name="Barry K."/>
            <person name="Lipzen A."/>
            <person name="Henrissat B."/>
            <person name="Riley R."/>
            <person name="Ahrendt S."/>
            <person name="Nagy L.G."/>
            <person name="Grigoriev I.V."/>
            <person name="Martin F."/>
            <person name="Rosso M.N."/>
        </authorList>
    </citation>
    <scope>NUCLEOTIDE SEQUENCE</scope>
    <source>
        <strain evidence="1">CBS 384.51</strain>
    </source>
</reference>
<keyword evidence="2" id="KW-1185">Reference proteome</keyword>
<evidence type="ECO:0000313" key="2">
    <source>
        <dbReference type="Proteomes" id="UP001055072"/>
    </source>
</evidence>
<comment type="caution">
    <text evidence="1">The sequence shown here is derived from an EMBL/GenBank/DDBJ whole genome shotgun (WGS) entry which is preliminary data.</text>
</comment>
<sequence>VPLYRLYSPSLPDHFYTTNAAERDACMQYGYTLESTAAQILASPSPDGASISFFRIYRNKEHFYTADVVEKERVVGWAGTRDEGIAGYVYAERVVGTVPLYRLYNSGSDDHFYTTSAPERETCIQSGEWNDEGVACYVYP</sequence>
<protein>
    <submittedName>
        <fullName evidence="1">Uncharacterized protein</fullName>
    </submittedName>
</protein>
<dbReference type="EMBL" id="MU274930">
    <property type="protein sequence ID" value="KAI0085557.1"/>
    <property type="molecule type" value="Genomic_DNA"/>
</dbReference>
<dbReference type="Proteomes" id="UP001055072">
    <property type="component" value="Unassembled WGS sequence"/>
</dbReference>